<keyword evidence="3" id="KW-1185">Reference proteome</keyword>
<protein>
    <submittedName>
        <fullName evidence="2">Uncharacterized protein</fullName>
    </submittedName>
</protein>
<feature type="compositionally biased region" description="Basic and acidic residues" evidence="1">
    <location>
        <begin position="202"/>
        <end position="212"/>
    </location>
</feature>
<evidence type="ECO:0000256" key="1">
    <source>
        <dbReference type="SAM" id="MobiDB-lite"/>
    </source>
</evidence>
<evidence type="ECO:0000313" key="2">
    <source>
        <dbReference type="EMBL" id="OQO12616.1"/>
    </source>
</evidence>
<feature type="region of interest" description="Disordered" evidence="1">
    <location>
        <begin position="1"/>
        <end position="82"/>
    </location>
</feature>
<sequence length="259" mass="28206">MASPTSPTKHSPTASSKPNRLPAPSLFVGPPSRNASQLSVLRSAPEPKPPVNRHKSTLSRSYAPGSPVEHNHVSARRYSEKSVDLRWREMQNTLNEVELTAQSTTHIFGESHAKALDDLRAAQVELARAWGRGSEEANASTAAAESANHSRFNAADKLAEERRTRVRGNTGTSVSTVLSDESVRSDETARSGRSQLEEDTAEDIKRASERRGQNEAYFKMVERSVRDVVEKLGVVAGAMKEVEGESRSLWSGSGRSSGE</sequence>
<feature type="compositionally biased region" description="Basic and acidic residues" evidence="1">
    <location>
        <begin position="181"/>
        <end position="190"/>
    </location>
</feature>
<feature type="compositionally biased region" description="Basic and acidic residues" evidence="1">
    <location>
        <begin position="69"/>
        <end position="82"/>
    </location>
</feature>
<reference evidence="3" key="1">
    <citation type="submission" date="2017-03" db="EMBL/GenBank/DDBJ databases">
        <title>Genomes of endolithic fungi from Antarctica.</title>
        <authorList>
            <person name="Coleine C."/>
            <person name="Masonjones S."/>
            <person name="Stajich J.E."/>
        </authorList>
    </citation>
    <scope>NUCLEOTIDE SEQUENCE [LARGE SCALE GENOMIC DNA]</scope>
    <source>
        <strain evidence="3">CCFEE 5527</strain>
    </source>
</reference>
<feature type="compositionally biased region" description="Low complexity" evidence="1">
    <location>
        <begin position="137"/>
        <end position="147"/>
    </location>
</feature>
<dbReference type="EMBL" id="NAJO01000004">
    <property type="protein sequence ID" value="OQO12616.1"/>
    <property type="molecule type" value="Genomic_DNA"/>
</dbReference>
<dbReference type="InParanoid" id="A0A1V8TMM6"/>
<organism evidence="2 3">
    <name type="scientific">Cryoendolithus antarcticus</name>
    <dbReference type="NCBI Taxonomy" id="1507870"/>
    <lineage>
        <taxon>Eukaryota</taxon>
        <taxon>Fungi</taxon>
        <taxon>Dikarya</taxon>
        <taxon>Ascomycota</taxon>
        <taxon>Pezizomycotina</taxon>
        <taxon>Dothideomycetes</taxon>
        <taxon>Dothideomycetidae</taxon>
        <taxon>Cladosporiales</taxon>
        <taxon>Cladosporiaceae</taxon>
        <taxon>Cryoendolithus</taxon>
    </lineage>
</organism>
<name>A0A1V8TMM6_9PEZI</name>
<feature type="region of interest" description="Disordered" evidence="1">
    <location>
        <begin position="137"/>
        <end position="212"/>
    </location>
</feature>
<evidence type="ECO:0000313" key="3">
    <source>
        <dbReference type="Proteomes" id="UP000192596"/>
    </source>
</evidence>
<comment type="caution">
    <text evidence="2">The sequence shown here is derived from an EMBL/GenBank/DDBJ whole genome shotgun (WGS) entry which is preliminary data.</text>
</comment>
<dbReference type="Pfam" id="PF17242">
    <property type="entry name" value="DUF5315"/>
    <property type="match status" value="1"/>
</dbReference>
<feature type="compositionally biased region" description="Polar residues" evidence="1">
    <location>
        <begin position="1"/>
        <end position="18"/>
    </location>
</feature>
<dbReference type="Proteomes" id="UP000192596">
    <property type="component" value="Unassembled WGS sequence"/>
</dbReference>
<accession>A0A1V8TMM6</accession>
<dbReference type="AlphaFoldDB" id="A0A1V8TMM6"/>
<dbReference type="STRING" id="1507870.A0A1V8TMM6"/>
<feature type="compositionally biased region" description="Polar residues" evidence="1">
    <location>
        <begin position="167"/>
        <end position="179"/>
    </location>
</feature>
<dbReference type="OrthoDB" id="4158841at2759"/>
<proteinExistence type="predicted"/>
<gene>
    <name evidence="2" type="ORF">B0A48_02078</name>
</gene>